<gene>
    <name evidence="1" type="ORF">L207DRAFT_505975</name>
</gene>
<dbReference type="AlphaFoldDB" id="A0A2J6SE03"/>
<accession>A0A2J6SE03</accession>
<proteinExistence type="predicted"/>
<name>A0A2J6SE03_HYAVF</name>
<organism evidence="1 2">
    <name type="scientific">Hyaloscypha variabilis (strain UAMH 11265 / GT02V1 / F)</name>
    <name type="common">Meliniomyces variabilis</name>
    <dbReference type="NCBI Taxonomy" id="1149755"/>
    <lineage>
        <taxon>Eukaryota</taxon>
        <taxon>Fungi</taxon>
        <taxon>Dikarya</taxon>
        <taxon>Ascomycota</taxon>
        <taxon>Pezizomycotina</taxon>
        <taxon>Leotiomycetes</taxon>
        <taxon>Helotiales</taxon>
        <taxon>Hyaloscyphaceae</taxon>
        <taxon>Hyaloscypha</taxon>
        <taxon>Hyaloscypha variabilis</taxon>
    </lineage>
</organism>
<evidence type="ECO:0000313" key="1">
    <source>
        <dbReference type="EMBL" id="PMD48991.1"/>
    </source>
</evidence>
<evidence type="ECO:0000313" key="2">
    <source>
        <dbReference type="Proteomes" id="UP000235786"/>
    </source>
</evidence>
<keyword evidence="2" id="KW-1185">Reference proteome</keyword>
<reference evidence="1 2" key="1">
    <citation type="submission" date="2016-04" db="EMBL/GenBank/DDBJ databases">
        <title>A degradative enzymes factory behind the ericoid mycorrhizal symbiosis.</title>
        <authorList>
            <consortium name="DOE Joint Genome Institute"/>
            <person name="Martino E."/>
            <person name="Morin E."/>
            <person name="Grelet G."/>
            <person name="Kuo A."/>
            <person name="Kohler A."/>
            <person name="Daghino S."/>
            <person name="Barry K."/>
            <person name="Choi C."/>
            <person name="Cichocki N."/>
            <person name="Clum A."/>
            <person name="Copeland A."/>
            <person name="Hainaut M."/>
            <person name="Haridas S."/>
            <person name="Labutti K."/>
            <person name="Lindquist E."/>
            <person name="Lipzen A."/>
            <person name="Khouja H.-R."/>
            <person name="Murat C."/>
            <person name="Ohm R."/>
            <person name="Olson A."/>
            <person name="Spatafora J."/>
            <person name="Veneault-Fourrey C."/>
            <person name="Henrissat B."/>
            <person name="Grigoriev I."/>
            <person name="Martin F."/>
            <person name="Perotto S."/>
        </authorList>
    </citation>
    <scope>NUCLEOTIDE SEQUENCE [LARGE SCALE GENOMIC DNA]</scope>
    <source>
        <strain evidence="1 2">F</strain>
    </source>
</reference>
<dbReference type="EMBL" id="KZ613937">
    <property type="protein sequence ID" value="PMD48991.1"/>
    <property type="molecule type" value="Genomic_DNA"/>
</dbReference>
<sequence length="154" mass="17514">MHCQYNSLNNRARRPEQVLFVSSHLSSSRGSLSIRPSPTPWSPYPLTTNTIIPRTKQAAPVPLENPHEALLSINMSTRQHSQPTTIARFIACQRKTSQQMPHLYLSFEIIAGGQESDYWGREFTGIYEICFGKEPHWEAMLWDKLGANAFEIGI</sequence>
<dbReference type="Proteomes" id="UP000235786">
    <property type="component" value="Unassembled WGS sequence"/>
</dbReference>
<protein>
    <submittedName>
        <fullName evidence="1">Uncharacterized protein</fullName>
    </submittedName>
</protein>